<gene>
    <name evidence="1" type="ordered locus">ETAE_0664</name>
</gene>
<dbReference type="EMBL" id="CP001135">
    <property type="protein sequence ID" value="ACY83511.1"/>
    <property type="molecule type" value="Genomic_DNA"/>
</dbReference>
<protein>
    <submittedName>
        <fullName evidence="1">Uncharacterized protein</fullName>
    </submittedName>
</protein>
<evidence type="ECO:0000313" key="1">
    <source>
        <dbReference type="EMBL" id="ACY83511.1"/>
    </source>
</evidence>
<organism evidence="1 2">
    <name type="scientific">Edwardsiella piscicida</name>
    <dbReference type="NCBI Taxonomy" id="1263550"/>
    <lineage>
        <taxon>Bacteria</taxon>
        <taxon>Pseudomonadati</taxon>
        <taxon>Pseudomonadota</taxon>
        <taxon>Gammaproteobacteria</taxon>
        <taxon>Enterobacterales</taxon>
        <taxon>Hafniaceae</taxon>
        <taxon>Edwardsiella</taxon>
    </lineage>
</organism>
<proteinExistence type="predicted"/>
<dbReference type="Proteomes" id="UP000002634">
    <property type="component" value="Chromosome"/>
</dbReference>
<evidence type="ECO:0000313" key="2">
    <source>
        <dbReference type="Proteomes" id="UP000002634"/>
    </source>
</evidence>
<dbReference type="KEGG" id="etr:ETAE_0664"/>
<name>A0AAU8PBE4_EDWPI</name>
<dbReference type="AlphaFoldDB" id="A0AAU8PBE4"/>
<keyword evidence="2" id="KW-1185">Reference proteome</keyword>
<reference evidence="1 2" key="1">
    <citation type="journal article" date="2009" name="PLoS ONE">
        <title>Genome sequence of the versatile fish pathogen Edwardsiella tarda provides insights into its adaptation to broad host ranges and intracellular niches.</title>
        <authorList>
            <person name="Wang Q."/>
            <person name="Yang M."/>
            <person name="Xiao J."/>
            <person name="Wu H."/>
            <person name="Wang X."/>
            <person name="Lv Y."/>
            <person name="Xu L."/>
            <person name="Zheng H."/>
            <person name="Wang S."/>
            <person name="Zhao G."/>
            <person name="Liu Q."/>
            <person name="Zhang Y."/>
        </authorList>
    </citation>
    <scope>NUCLEOTIDE SEQUENCE [LARGE SCALE GENOMIC DNA]</scope>
    <source>
        <strain evidence="2">EIB202 / CCTCC M208068</strain>
    </source>
</reference>
<sequence>MPCPNPSPDRLSDTRIAFSAYQHLATVLNGLQKSNISA</sequence>
<accession>A0AAU8PBE4</accession>